<comment type="caution">
    <text evidence="1">The sequence shown here is derived from an EMBL/GenBank/DDBJ whole genome shotgun (WGS) entry which is preliminary data.</text>
</comment>
<dbReference type="SUPFAM" id="SSF49464">
    <property type="entry name" value="Carboxypeptidase regulatory domain-like"/>
    <property type="match status" value="1"/>
</dbReference>
<sequence length="96" mass="10947">MEIQRIKILQFFLILSAIHIHAQSISGIILDAKTNLPIESASVYFDNTTIGTSTNYQGKFEIEKSENISSNLVISFIGYEKVTIKDYDTNSIYKFY</sequence>
<evidence type="ECO:0000313" key="2">
    <source>
        <dbReference type="Proteomes" id="UP000321938"/>
    </source>
</evidence>
<accession>A0A5C7BH96</accession>
<gene>
    <name evidence="1" type="ORF">ES692_07770</name>
</gene>
<name>A0A5C7BH96_9FLAO</name>
<proteinExistence type="predicted"/>
<evidence type="ECO:0000313" key="1">
    <source>
        <dbReference type="EMBL" id="TXE18132.1"/>
    </source>
</evidence>
<keyword evidence="1" id="KW-0121">Carboxypeptidase</keyword>
<keyword evidence="1" id="KW-0378">Hydrolase</keyword>
<organism evidence="1 2">
    <name type="scientific">Psychroserpens burtonensis</name>
    <dbReference type="NCBI Taxonomy" id="49278"/>
    <lineage>
        <taxon>Bacteria</taxon>
        <taxon>Pseudomonadati</taxon>
        <taxon>Bacteroidota</taxon>
        <taxon>Flavobacteriia</taxon>
        <taxon>Flavobacteriales</taxon>
        <taxon>Flavobacteriaceae</taxon>
        <taxon>Psychroserpens</taxon>
    </lineage>
</organism>
<reference evidence="1 2" key="1">
    <citation type="submission" date="2019-08" db="EMBL/GenBank/DDBJ databases">
        <title>Genome of Psychroserpens burtonensis ACAM 167.</title>
        <authorList>
            <person name="Bowman J.P."/>
        </authorList>
    </citation>
    <scope>NUCLEOTIDE SEQUENCE [LARGE SCALE GENOMIC DNA]</scope>
    <source>
        <strain evidence="1 2">ACAM 167</strain>
    </source>
</reference>
<dbReference type="OrthoDB" id="1223654at2"/>
<dbReference type="GO" id="GO:0004180">
    <property type="term" value="F:carboxypeptidase activity"/>
    <property type="evidence" value="ECO:0007669"/>
    <property type="project" value="UniProtKB-KW"/>
</dbReference>
<dbReference type="RefSeq" id="WP_028871625.1">
    <property type="nucleotide sequence ID" value="NZ_VOSB01000009.1"/>
</dbReference>
<keyword evidence="1" id="KW-0645">Protease</keyword>
<dbReference type="Gene3D" id="2.60.40.1120">
    <property type="entry name" value="Carboxypeptidase-like, regulatory domain"/>
    <property type="match status" value="1"/>
</dbReference>
<dbReference type="Proteomes" id="UP000321938">
    <property type="component" value="Unassembled WGS sequence"/>
</dbReference>
<protein>
    <submittedName>
        <fullName evidence="1">Carboxypeptidase-like regulatory domain-containing protein</fullName>
    </submittedName>
</protein>
<keyword evidence="2" id="KW-1185">Reference proteome</keyword>
<dbReference type="AlphaFoldDB" id="A0A5C7BH96"/>
<dbReference type="InterPro" id="IPR008969">
    <property type="entry name" value="CarboxyPept-like_regulatory"/>
</dbReference>
<dbReference type="Pfam" id="PF13715">
    <property type="entry name" value="CarbopepD_reg_2"/>
    <property type="match status" value="1"/>
</dbReference>
<dbReference type="EMBL" id="VOSB01000009">
    <property type="protein sequence ID" value="TXE18132.1"/>
    <property type="molecule type" value="Genomic_DNA"/>
</dbReference>
<dbReference type="STRING" id="1123037.GCA_000425305_01658"/>